<gene>
    <name evidence="3" type="ORF">BCR34DRAFT_598785</name>
</gene>
<reference evidence="3 4" key="1">
    <citation type="submission" date="2016-07" db="EMBL/GenBank/DDBJ databases">
        <title>Pervasive Adenine N6-methylation of Active Genes in Fungi.</title>
        <authorList>
            <consortium name="DOE Joint Genome Institute"/>
            <person name="Mondo S.J."/>
            <person name="Dannebaum R.O."/>
            <person name="Kuo R.C."/>
            <person name="Labutti K."/>
            <person name="Haridas S."/>
            <person name="Kuo A."/>
            <person name="Salamov A."/>
            <person name="Ahrendt S.R."/>
            <person name="Lipzen A."/>
            <person name="Sullivan W."/>
            <person name="Andreopoulos W.B."/>
            <person name="Clum A."/>
            <person name="Lindquist E."/>
            <person name="Daum C."/>
            <person name="Ramamoorthy G.K."/>
            <person name="Gryganskyi A."/>
            <person name="Culley D."/>
            <person name="Magnuson J.K."/>
            <person name="James T.Y."/>
            <person name="O'Malley M.A."/>
            <person name="Stajich J.E."/>
            <person name="Spatafora J.W."/>
            <person name="Visel A."/>
            <person name="Grigoriev I.V."/>
        </authorList>
    </citation>
    <scope>NUCLEOTIDE SEQUENCE [LARGE SCALE GENOMIC DNA]</scope>
    <source>
        <strain evidence="3 4">CBS 115471</strain>
    </source>
</reference>
<keyword evidence="2" id="KW-0732">Signal</keyword>
<dbReference type="AlphaFoldDB" id="A0A1Y1ZX98"/>
<comment type="caution">
    <text evidence="3">The sequence shown here is derived from an EMBL/GenBank/DDBJ whole genome shotgun (WGS) entry which is preliminary data.</text>
</comment>
<dbReference type="OrthoDB" id="10495715at2759"/>
<sequence>MKFPSAAILVLLGAMPSVNFITEAAPVSLNSSGVFLPCETCPPTDPDLGRIIARAPPLRGPTEEPSGGGRPGGEDPNLTPADIGGGEPSGGGEGPFGASKGLRSERLQQAPPAVHAEPLGVTDISENLKLDFAELTVHMSNNPKTKDGALFYSGDTLYDAIEFQEIKGPDTFILLNEASEGYTFREPGKGMAPKVVETESASFAAAASGTARLALPEDGLTSATILSRVEWPQMVAQEGKVDKIIWVDIQGDEVGIIWTEEEEPTEFPLNKKPDDMVSIRIR</sequence>
<evidence type="ECO:0000313" key="3">
    <source>
        <dbReference type="EMBL" id="ORY14872.1"/>
    </source>
</evidence>
<organism evidence="3 4">
    <name type="scientific">Clohesyomyces aquaticus</name>
    <dbReference type="NCBI Taxonomy" id="1231657"/>
    <lineage>
        <taxon>Eukaryota</taxon>
        <taxon>Fungi</taxon>
        <taxon>Dikarya</taxon>
        <taxon>Ascomycota</taxon>
        <taxon>Pezizomycotina</taxon>
        <taxon>Dothideomycetes</taxon>
        <taxon>Pleosporomycetidae</taxon>
        <taxon>Pleosporales</taxon>
        <taxon>Lindgomycetaceae</taxon>
        <taxon>Clohesyomyces</taxon>
    </lineage>
</organism>
<dbReference type="Proteomes" id="UP000193144">
    <property type="component" value="Unassembled WGS sequence"/>
</dbReference>
<name>A0A1Y1ZX98_9PLEO</name>
<feature type="compositionally biased region" description="Gly residues" evidence="1">
    <location>
        <begin position="83"/>
        <end position="95"/>
    </location>
</feature>
<keyword evidence="4" id="KW-1185">Reference proteome</keyword>
<feature type="region of interest" description="Disordered" evidence="1">
    <location>
        <begin position="45"/>
        <end position="100"/>
    </location>
</feature>
<evidence type="ECO:0000256" key="1">
    <source>
        <dbReference type="SAM" id="MobiDB-lite"/>
    </source>
</evidence>
<evidence type="ECO:0000256" key="2">
    <source>
        <dbReference type="SAM" id="SignalP"/>
    </source>
</evidence>
<feature type="signal peptide" evidence="2">
    <location>
        <begin position="1"/>
        <end position="20"/>
    </location>
</feature>
<proteinExistence type="predicted"/>
<feature type="chain" id="PRO_5012056252" evidence="2">
    <location>
        <begin position="21"/>
        <end position="282"/>
    </location>
</feature>
<accession>A0A1Y1ZX98</accession>
<dbReference type="EMBL" id="MCFA01000029">
    <property type="protein sequence ID" value="ORY14872.1"/>
    <property type="molecule type" value="Genomic_DNA"/>
</dbReference>
<evidence type="ECO:0000313" key="4">
    <source>
        <dbReference type="Proteomes" id="UP000193144"/>
    </source>
</evidence>
<protein>
    <submittedName>
        <fullName evidence="3">Uncharacterized protein</fullName>
    </submittedName>
</protein>